<sequence length="309" mass="33002">MRLDTLGVDESVSILFPPAALADELAFLPVSTTVVDGSGGELHGCQAVVTFRHWDAYDDLAWVHSIQSGVDQFPFDRLRAADVALTNSTGIHGDAIGEAVASYALAFSRRLHEHVANQQDATWSPPEWDEAWTVHGERACVLGLGTLGRGVVDRLTGLGVEVTGVRRTATPEPGVETVYTPAKLETAVSDARFVVAAVPLTDDTRGLIDADVLAAMREDAYLINVARGAVVDQSALIDAVNGGSIAGAALDVFETEPLPESSPLWGMDEVIVSPHCAGFTDRYHEHVGSIVAENVDRIRADEDLLNRVV</sequence>
<dbReference type="RefSeq" id="WP_185193009.1">
    <property type="nucleotide sequence ID" value="NZ_JACKXD010000003.1"/>
</dbReference>
<dbReference type="InterPro" id="IPR036291">
    <property type="entry name" value="NAD(P)-bd_dom_sf"/>
</dbReference>
<dbReference type="InterPro" id="IPR006140">
    <property type="entry name" value="D-isomer_DH_NAD-bd"/>
</dbReference>
<dbReference type="Proteomes" id="UP000546257">
    <property type="component" value="Unassembled WGS sequence"/>
</dbReference>
<proteinExistence type="predicted"/>
<dbReference type="GO" id="GO:0016491">
    <property type="term" value="F:oxidoreductase activity"/>
    <property type="evidence" value="ECO:0007669"/>
    <property type="project" value="UniProtKB-KW"/>
</dbReference>
<reference evidence="4 5" key="1">
    <citation type="submission" date="2020-08" db="EMBL/GenBank/DDBJ databases">
        <authorList>
            <person name="Seo M.-J."/>
        </authorList>
    </citation>
    <scope>NUCLEOTIDE SEQUENCE [LARGE SCALE GENOMIC DNA]</scope>
    <source>
        <strain evidence="4 5">MBLA0160</strain>
    </source>
</reference>
<evidence type="ECO:0000256" key="2">
    <source>
        <dbReference type="ARBA" id="ARBA00023027"/>
    </source>
</evidence>
<gene>
    <name evidence="4" type="ORF">H5V44_10200</name>
</gene>
<keyword evidence="1" id="KW-0560">Oxidoreductase</keyword>
<accession>A0A7J9SI56</accession>
<dbReference type="InterPro" id="IPR054891">
    <property type="entry name" value="Dhydh_Halo"/>
</dbReference>
<dbReference type="SUPFAM" id="SSF52283">
    <property type="entry name" value="Formate/glycerate dehydrogenase catalytic domain-like"/>
    <property type="match status" value="1"/>
</dbReference>
<dbReference type="PANTHER" id="PTHR43333:SF1">
    <property type="entry name" value="D-ISOMER SPECIFIC 2-HYDROXYACID DEHYDROGENASE NAD-BINDING DOMAIN-CONTAINING PROTEIN"/>
    <property type="match status" value="1"/>
</dbReference>
<feature type="domain" description="D-isomer specific 2-hydroxyacid dehydrogenase NAD-binding" evidence="3">
    <location>
        <begin position="103"/>
        <end position="277"/>
    </location>
</feature>
<dbReference type="Pfam" id="PF02826">
    <property type="entry name" value="2-Hacid_dh_C"/>
    <property type="match status" value="1"/>
</dbReference>
<dbReference type="PANTHER" id="PTHR43333">
    <property type="entry name" value="2-HACID_DH_C DOMAIN-CONTAINING PROTEIN"/>
    <property type="match status" value="1"/>
</dbReference>
<dbReference type="CDD" id="cd05300">
    <property type="entry name" value="2-Hacid_dh_1"/>
    <property type="match status" value="1"/>
</dbReference>
<dbReference type="Gene3D" id="3.40.50.720">
    <property type="entry name" value="NAD(P)-binding Rossmann-like Domain"/>
    <property type="match status" value="2"/>
</dbReference>
<organism evidence="4 5">
    <name type="scientific">Halobellus ruber</name>
    <dbReference type="NCBI Taxonomy" id="2761102"/>
    <lineage>
        <taxon>Archaea</taxon>
        <taxon>Methanobacteriati</taxon>
        <taxon>Methanobacteriota</taxon>
        <taxon>Stenosarchaea group</taxon>
        <taxon>Halobacteria</taxon>
        <taxon>Halobacteriales</taxon>
        <taxon>Haloferacaceae</taxon>
        <taxon>Halobellus</taxon>
    </lineage>
</organism>
<evidence type="ECO:0000256" key="1">
    <source>
        <dbReference type="ARBA" id="ARBA00023002"/>
    </source>
</evidence>
<dbReference type="SUPFAM" id="SSF51735">
    <property type="entry name" value="NAD(P)-binding Rossmann-fold domains"/>
    <property type="match status" value="1"/>
</dbReference>
<protein>
    <submittedName>
        <fullName evidence="4">D-2-hydroxyacid dehydrogenase</fullName>
    </submittedName>
</protein>
<dbReference type="PROSITE" id="PS00671">
    <property type="entry name" value="D_2_HYDROXYACID_DH_3"/>
    <property type="match status" value="1"/>
</dbReference>
<keyword evidence="5" id="KW-1185">Reference proteome</keyword>
<dbReference type="NCBIfam" id="NF041369">
    <property type="entry name" value="Dhydh_Halo"/>
    <property type="match status" value="1"/>
</dbReference>
<dbReference type="EMBL" id="JACKXD010000003">
    <property type="protein sequence ID" value="MBB6646650.1"/>
    <property type="molecule type" value="Genomic_DNA"/>
</dbReference>
<dbReference type="GO" id="GO:0051287">
    <property type="term" value="F:NAD binding"/>
    <property type="evidence" value="ECO:0007669"/>
    <property type="project" value="InterPro"/>
</dbReference>
<dbReference type="AlphaFoldDB" id="A0A7J9SI56"/>
<dbReference type="InterPro" id="IPR029753">
    <property type="entry name" value="D-isomer_DH_CS"/>
</dbReference>
<evidence type="ECO:0000259" key="3">
    <source>
        <dbReference type="Pfam" id="PF02826"/>
    </source>
</evidence>
<keyword evidence="2" id="KW-0520">NAD</keyword>
<evidence type="ECO:0000313" key="5">
    <source>
        <dbReference type="Proteomes" id="UP000546257"/>
    </source>
</evidence>
<evidence type="ECO:0000313" key="4">
    <source>
        <dbReference type="EMBL" id="MBB6646650.1"/>
    </source>
</evidence>
<comment type="caution">
    <text evidence="4">The sequence shown here is derived from an EMBL/GenBank/DDBJ whole genome shotgun (WGS) entry which is preliminary data.</text>
</comment>
<name>A0A7J9SI56_9EURY</name>